<feature type="transmembrane region" description="Helical" evidence="1">
    <location>
        <begin position="66"/>
        <end position="85"/>
    </location>
</feature>
<feature type="transmembrane region" description="Helical" evidence="1">
    <location>
        <begin position="12"/>
        <end position="30"/>
    </location>
</feature>
<evidence type="ECO:0008006" key="4">
    <source>
        <dbReference type="Google" id="ProtNLM"/>
    </source>
</evidence>
<dbReference type="Pfam" id="PF10823">
    <property type="entry name" value="DUF2568"/>
    <property type="match status" value="1"/>
</dbReference>
<evidence type="ECO:0000256" key="1">
    <source>
        <dbReference type="SAM" id="Phobius"/>
    </source>
</evidence>
<evidence type="ECO:0000313" key="2">
    <source>
        <dbReference type="EMBL" id="GAA1950407.1"/>
    </source>
</evidence>
<reference evidence="3" key="1">
    <citation type="journal article" date="2019" name="Int. J. Syst. Evol. Microbiol.">
        <title>The Global Catalogue of Microorganisms (GCM) 10K type strain sequencing project: providing services to taxonomists for standard genome sequencing and annotation.</title>
        <authorList>
            <consortium name="The Broad Institute Genomics Platform"/>
            <consortium name="The Broad Institute Genome Sequencing Center for Infectious Disease"/>
            <person name="Wu L."/>
            <person name="Ma J."/>
        </authorList>
    </citation>
    <scope>NUCLEOTIDE SEQUENCE [LARGE SCALE GENOMIC DNA]</scope>
    <source>
        <strain evidence="3">JCM 16013</strain>
    </source>
</reference>
<gene>
    <name evidence="2" type="ORF">GCM10009838_01930</name>
</gene>
<evidence type="ECO:0000313" key="3">
    <source>
        <dbReference type="Proteomes" id="UP001499854"/>
    </source>
</evidence>
<comment type="caution">
    <text evidence="2">The sequence shown here is derived from an EMBL/GenBank/DDBJ whole genome shotgun (WGS) entry which is preliminary data.</text>
</comment>
<sequence>MLPKPLHVVNEGLAFVLELAALVLLAVWGFRTGSGTAVHVLLGLGAPALMVVVWGAFAAPRARFQLPMAGVLVVKAVVFGAATAAGYAAGWHAFAITFGVVAAVNTVIAAFDRESLKNVTSQAAASKSAP</sequence>
<dbReference type="EMBL" id="BAAAQM010000001">
    <property type="protein sequence ID" value="GAA1950407.1"/>
    <property type="molecule type" value="Genomic_DNA"/>
</dbReference>
<accession>A0ABP5BRF3</accession>
<proteinExistence type="predicted"/>
<keyword evidence="1" id="KW-0472">Membrane</keyword>
<keyword evidence="3" id="KW-1185">Reference proteome</keyword>
<name>A0ABP5BRF3_9ACTN</name>
<keyword evidence="1" id="KW-0812">Transmembrane</keyword>
<dbReference type="RefSeq" id="WP_344654936.1">
    <property type="nucleotide sequence ID" value="NZ_BAAAQM010000001.1"/>
</dbReference>
<keyword evidence="1" id="KW-1133">Transmembrane helix</keyword>
<organism evidence="2 3">
    <name type="scientific">Catenulispora subtropica</name>
    <dbReference type="NCBI Taxonomy" id="450798"/>
    <lineage>
        <taxon>Bacteria</taxon>
        <taxon>Bacillati</taxon>
        <taxon>Actinomycetota</taxon>
        <taxon>Actinomycetes</taxon>
        <taxon>Catenulisporales</taxon>
        <taxon>Catenulisporaceae</taxon>
        <taxon>Catenulispora</taxon>
    </lineage>
</organism>
<protein>
    <recommendedName>
        <fullName evidence="4">Integral membrane protein</fullName>
    </recommendedName>
</protein>
<dbReference type="Proteomes" id="UP001499854">
    <property type="component" value="Unassembled WGS sequence"/>
</dbReference>
<dbReference type="InterPro" id="IPR021214">
    <property type="entry name" value="DUF2568"/>
</dbReference>
<feature type="transmembrane region" description="Helical" evidence="1">
    <location>
        <begin position="36"/>
        <end position="59"/>
    </location>
</feature>
<feature type="transmembrane region" description="Helical" evidence="1">
    <location>
        <begin position="91"/>
        <end position="111"/>
    </location>
</feature>